<accession>F6Z0K1</accession>
<dbReference type="PROSITE" id="PS50838">
    <property type="entry name" value="MAGE"/>
    <property type="match status" value="1"/>
</dbReference>
<feature type="domain" description="MAGE" evidence="2">
    <location>
        <begin position="237"/>
        <end position="436"/>
    </location>
</feature>
<dbReference type="Gene3D" id="1.10.10.1210">
    <property type="entry name" value="MAGE homology domain, winged helix WH2 motif"/>
    <property type="match status" value="1"/>
</dbReference>
<dbReference type="GO" id="GO:0005634">
    <property type="term" value="C:nucleus"/>
    <property type="evidence" value="ECO:0007669"/>
    <property type="project" value="TreeGrafter"/>
</dbReference>
<sequence>MPQGQKSKHRARDKRRETHGQPQGLTGPQTTVEKQEEPHSSTVSSPDYRGAHPKSSDASFPQESQGASPTGSPDAAVSCSKSDVAAKGQDEKNASTSPNASVPQESQRASPAGSLDAGASCSKSDVAAKGQDEKNASTSPNASVPQESQRASPTGSLDAGASCSKSDVAAKGQDEKNASTSPNASAPQGAQGVSSTGSLDAGISCWKFDMPGLSEDEESAIASHRAAFFKTTDRDPLNRKARVLVQFLQEKFEKKEIILKADMLKRINRKYKVYLPEILKKTSNHLAVVFGVELKEMDSSGESYTLVSMLGLSSEGILSGVNGLAKSGILMSLLSFIFIRGNCAIEKEVWDFLSVLGIYDGVVHSIYGEPRKIIMEDLVQDKYLEYWQVCDGDPPCYGFLWGPRAHAETSKMSVLRALANINNTVPGFYPHLYEEALIDEAQRALRLRA</sequence>
<feature type="compositionally biased region" description="Polar residues" evidence="1">
    <location>
        <begin position="56"/>
        <end position="71"/>
    </location>
</feature>
<feature type="compositionally biased region" description="Polar residues" evidence="1">
    <location>
        <begin position="20"/>
        <end position="32"/>
    </location>
</feature>
<dbReference type="KEGG" id="cjc:100390726"/>
<dbReference type="GeneTree" id="ENSGT00940000159951"/>
<organism evidence="3 4">
    <name type="scientific">Callithrix jacchus</name>
    <name type="common">White-tufted-ear marmoset</name>
    <name type="synonym">Simia Jacchus</name>
    <dbReference type="NCBI Taxonomy" id="9483"/>
    <lineage>
        <taxon>Eukaryota</taxon>
        <taxon>Metazoa</taxon>
        <taxon>Chordata</taxon>
        <taxon>Craniata</taxon>
        <taxon>Vertebrata</taxon>
        <taxon>Euteleostomi</taxon>
        <taxon>Mammalia</taxon>
        <taxon>Eutheria</taxon>
        <taxon>Euarchontoglires</taxon>
        <taxon>Primates</taxon>
        <taxon>Haplorrhini</taxon>
        <taxon>Platyrrhini</taxon>
        <taxon>Cebidae</taxon>
        <taxon>Callitrichinae</taxon>
        <taxon>Callithrix</taxon>
        <taxon>Callithrix</taxon>
    </lineage>
</organism>
<dbReference type="RefSeq" id="XP_035144550.2">
    <property type="nucleotide sequence ID" value="XM_035288659.2"/>
</dbReference>
<name>F6Z0K1_CALJA</name>
<proteinExistence type="predicted"/>
<keyword evidence="4" id="KW-1185">Reference proteome</keyword>
<evidence type="ECO:0000256" key="1">
    <source>
        <dbReference type="SAM" id="MobiDB-lite"/>
    </source>
</evidence>
<dbReference type="HOGENOM" id="CLU_039582_1_0_1"/>
<evidence type="ECO:0000313" key="4">
    <source>
        <dbReference type="Proteomes" id="UP000008225"/>
    </source>
</evidence>
<dbReference type="PANTHER" id="PTHR11736:SF67">
    <property type="entry name" value="MELANOMA-ASSOCIATED ANTIGEN B6B"/>
    <property type="match status" value="1"/>
</dbReference>
<dbReference type="SMART" id="SM01392">
    <property type="entry name" value="MAGE_N"/>
    <property type="match status" value="2"/>
</dbReference>
<feature type="region of interest" description="Disordered" evidence="1">
    <location>
        <begin position="1"/>
        <end position="195"/>
    </location>
</feature>
<feature type="compositionally biased region" description="Polar residues" evidence="1">
    <location>
        <begin position="136"/>
        <end position="155"/>
    </location>
</feature>
<dbReference type="OrthoDB" id="205198at2759"/>
<dbReference type="Bgee" id="ENSCJAG00000007122">
    <property type="expression patterns" value="Expressed in testis"/>
</dbReference>
<dbReference type="InterPro" id="IPR002190">
    <property type="entry name" value="MHD_dom"/>
</dbReference>
<reference evidence="3" key="2">
    <citation type="submission" date="2025-08" db="UniProtKB">
        <authorList>
            <consortium name="Ensembl"/>
        </authorList>
    </citation>
    <scope>IDENTIFICATION</scope>
</reference>
<dbReference type="InterPro" id="IPR041898">
    <property type="entry name" value="MAGE_WH1"/>
</dbReference>
<feature type="compositionally biased region" description="Polar residues" evidence="1">
    <location>
        <begin position="178"/>
        <end position="195"/>
    </location>
</feature>
<dbReference type="OMA" id="NRKASKM"/>
<feature type="compositionally biased region" description="Polar residues" evidence="1">
    <location>
        <begin position="94"/>
        <end position="109"/>
    </location>
</feature>
<reference evidence="3" key="3">
    <citation type="submission" date="2025-09" db="UniProtKB">
        <authorList>
            <consortium name="Ensembl"/>
        </authorList>
    </citation>
    <scope>IDENTIFICATION</scope>
</reference>
<dbReference type="FunFam" id="1.10.10.1210:FF:000001">
    <property type="entry name" value="melanoma-associated antigen D1"/>
    <property type="match status" value="1"/>
</dbReference>
<dbReference type="Ensembl" id="ENSCJAT00000013937.4">
    <property type="protein sequence ID" value="ENSCJAP00000013225.4"/>
    <property type="gene ID" value="ENSCJAG00000007122.4"/>
</dbReference>
<dbReference type="FunCoup" id="F6Z0K1">
    <property type="interactions" value="41"/>
</dbReference>
<dbReference type="InterPro" id="IPR041899">
    <property type="entry name" value="MAGE_WH2"/>
</dbReference>
<dbReference type="AlphaFoldDB" id="F6Z0K1"/>
<dbReference type="InterPro" id="IPR021072">
    <property type="entry name" value="MAGE_N"/>
</dbReference>
<dbReference type="GeneID" id="100390726"/>
<dbReference type="SMART" id="SM01373">
    <property type="entry name" value="MAGE"/>
    <property type="match status" value="1"/>
</dbReference>
<evidence type="ECO:0000259" key="2">
    <source>
        <dbReference type="PROSITE" id="PS50838"/>
    </source>
</evidence>
<dbReference type="InterPro" id="IPR037445">
    <property type="entry name" value="MAGE"/>
</dbReference>
<evidence type="ECO:0000313" key="3">
    <source>
        <dbReference type="Ensembl" id="ENSCJAP00000013225.4"/>
    </source>
</evidence>
<dbReference type="GO" id="GO:0000122">
    <property type="term" value="P:negative regulation of transcription by RNA polymerase II"/>
    <property type="evidence" value="ECO:0007669"/>
    <property type="project" value="TreeGrafter"/>
</dbReference>
<dbReference type="Pfam" id="PF12440">
    <property type="entry name" value="MAGE_N"/>
    <property type="match status" value="2"/>
</dbReference>
<dbReference type="STRING" id="9483.ENSCJAP00000013225"/>
<dbReference type="Proteomes" id="UP000008225">
    <property type="component" value="Chromosome X"/>
</dbReference>
<feature type="compositionally biased region" description="Basic residues" evidence="1">
    <location>
        <begin position="1"/>
        <end position="13"/>
    </location>
</feature>
<dbReference type="Pfam" id="PF01454">
    <property type="entry name" value="MAGE"/>
    <property type="match status" value="1"/>
</dbReference>
<protein>
    <recommendedName>
        <fullName evidence="2">MAGE domain-containing protein</fullName>
    </recommendedName>
</protein>
<dbReference type="InParanoid" id="F6Z0K1"/>
<dbReference type="PANTHER" id="PTHR11736">
    <property type="entry name" value="MELANOMA-ASSOCIATED ANTIGEN MAGE ANTIGEN"/>
    <property type="match status" value="1"/>
</dbReference>
<dbReference type="eggNOG" id="KOG4562">
    <property type="taxonomic scope" value="Eukaryota"/>
</dbReference>
<gene>
    <name evidence="3" type="primary">LOC100390726</name>
</gene>
<dbReference type="Gene3D" id="1.10.10.1200">
    <property type="entry name" value="MAGE homology domain, winged helix WH1 motif"/>
    <property type="match status" value="1"/>
</dbReference>
<reference evidence="3" key="1">
    <citation type="submission" date="2009-03" db="EMBL/GenBank/DDBJ databases">
        <authorList>
            <person name="Warren W."/>
            <person name="Ye L."/>
            <person name="Minx P."/>
            <person name="Worley K."/>
            <person name="Gibbs R."/>
            <person name="Wilson R.K."/>
        </authorList>
    </citation>
    <scope>NUCLEOTIDE SEQUENCE [LARGE SCALE GENOMIC DNA]</scope>
</reference>